<gene>
    <name evidence="2" type="ORF">RUM44_005194</name>
</gene>
<feature type="compositionally biased region" description="Low complexity" evidence="1">
    <location>
        <begin position="202"/>
        <end position="217"/>
    </location>
</feature>
<dbReference type="EMBL" id="JAWJWF010000051">
    <property type="protein sequence ID" value="KAK6617606.1"/>
    <property type="molecule type" value="Genomic_DNA"/>
</dbReference>
<keyword evidence="3" id="KW-1185">Reference proteome</keyword>
<reference evidence="2 3" key="1">
    <citation type="submission" date="2023-09" db="EMBL/GenBank/DDBJ databases">
        <title>Genomes of two closely related lineages of the louse Polyplax serrata with different host specificities.</title>
        <authorList>
            <person name="Martinu J."/>
            <person name="Tarabai H."/>
            <person name="Stefka J."/>
            <person name="Hypsa V."/>
        </authorList>
    </citation>
    <scope>NUCLEOTIDE SEQUENCE [LARGE SCALE GENOMIC DNA]</scope>
    <source>
        <strain evidence="2">98ZLc_SE</strain>
    </source>
</reference>
<feature type="region of interest" description="Disordered" evidence="1">
    <location>
        <begin position="200"/>
        <end position="231"/>
    </location>
</feature>
<accession>A0ABR1AER5</accession>
<feature type="compositionally biased region" description="Basic and acidic residues" evidence="1">
    <location>
        <begin position="19"/>
        <end position="38"/>
    </location>
</feature>
<evidence type="ECO:0000313" key="2">
    <source>
        <dbReference type="EMBL" id="KAK6617606.1"/>
    </source>
</evidence>
<proteinExistence type="predicted"/>
<feature type="compositionally biased region" description="Basic and acidic residues" evidence="1">
    <location>
        <begin position="81"/>
        <end position="93"/>
    </location>
</feature>
<feature type="region of interest" description="Disordered" evidence="1">
    <location>
        <begin position="81"/>
        <end position="103"/>
    </location>
</feature>
<feature type="region of interest" description="Disordered" evidence="1">
    <location>
        <begin position="1"/>
        <end position="38"/>
    </location>
</feature>
<dbReference type="Proteomes" id="UP001359485">
    <property type="component" value="Unassembled WGS sequence"/>
</dbReference>
<evidence type="ECO:0000256" key="1">
    <source>
        <dbReference type="SAM" id="MobiDB-lite"/>
    </source>
</evidence>
<name>A0ABR1AER5_POLSC</name>
<sequence>MSLELIDKEVSTEDLDTDNVEKKENQEQSTKEKEKKEATDLEKLEAVLSVLVENKVTSIRNCGGSKVKEKNLLFSRFRSKVDEGENGKSENKSHKTRNNSSTTVTSGCKCGCHHRNHSRCRSLVPCETSGHCHGSQGLSQPPSKPMYPQQSFGSYDHSLFYKADDGLCWERKTDLDHRMDRRKFPVQKCLPKQLSTEQWLNSTTSRQTSTETATTSSGYISPTFGTESKRHRSPLLETIEPNQIRDSVEAGSNGDSETIIDMSKFQAQKSLDAIEESKSKDDILLTEPRQFRAVSELEHLKINNNKSLKSSTFKYNESCHQLLPQCVSTTCLPTCRCPAVGDRSCQNGAPYRHLHPSGGHYMSCYNSPAHSCQ</sequence>
<protein>
    <submittedName>
        <fullName evidence="2">Uncharacterized protein</fullName>
    </submittedName>
</protein>
<organism evidence="2 3">
    <name type="scientific">Polyplax serrata</name>
    <name type="common">Common mouse louse</name>
    <dbReference type="NCBI Taxonomy" id="468196"/>
    <lineage>
        <taxon>Eukaryota</taxon>
        <taxon>Metazoa</taxon>
        <taxon>Ecdysozoa</taxon>
        <taxon>Arthropoda</taxon>
        <taxon>Hexapoda</taxon>
        <taxon>Insecta</taxon>
        <taxon>Pterygota</taxon>
        <taxon>Neoptera</taxon>
        <taxon>Paraneoptera</taxon>
        <taxon>Psocodea</taxon>
        <taxon>Troctomorpha</taxon>
        <taxon>Phthiraptera</taxon>
        <taxon>Anoplura</taxon>
        <taxon>Polyplacidae</taxon>
        <taxon>Polyplax</taxon>
    </lineage>
</organism>
<feature type="compositionally biased region" description="Basic and acidic residues" evidence="1">
    <location>
        <begin position="1"/>
        <end position="11"/>
    </location>
</feature>
<evidence type="ECO:0000313" key="3">
    <source>
        <dbReference type="Proteomes" id="UP001359485"/>
    </source>
</evidence>
<comment type="caution">
    <text evidence="2">The sequence shown here is derived from an EMBL/GenBank/DDBJ whole genome shotgun (WGS) entry which is preliminary data.</text>
</comment>